<dbReference type="RefSeq" id="WP_103161854.1">
    <property type="nucleotide sequence ID" value="NZ_MTAL01000001.1"/>
</dbReference>
<protein>
    <submittedName>
        <fullName evidence="2">Uncharacterized protein</fullName>
    </submittedName>
</protein>
<gene>
    <name evidence="2" type="ORF">BV926_01025</name>
</gene>
<feature type="transmembrane region" description="Helical" evidence="1">
    <location>
        <begin position="20"/>
        <end position="40"/>
    </location>
</feature>
<evidence type="ECO:0000313" key="3">
    <source>
        <dbReference type="Proteomes" id="UP000237274"/>
    </source>
</evidence>
<name>A0ABD6VW28_9GAMM</name>
<comment type="caution">
    <text evidence="2">The sequence shown here is derived from an EMBL/GenBank/DDBJ whole genome shotgun (WGS) entry which is preliminary data.</text>
</comment>
<keyword evidence="1" id="KW-0812">Transmembrane</keyword>
<feature type="transmembrane region" description="Helical" evidence="1">
    <location>
        <begin position="85"/>
        <end position="106"/>
    </location>
</feature>
<evidence type="ECO:0000313" key="2">
    <source>
        <dbReference type="EMBL" id="POE28930.1"/>
    </source>
</evidence>
<organism evidence="2 3">
    <name type="scientific">Pectobacterium odoriferum</name>
    <dbReference type="NCBI Taxonomy" id="78398"/>
    <lineage>
        <taxon>Bacteria</taxon>
        <taxon>Pseudomonadati</taxon>
        <taxon>Pseudomonadota</taxon>
        <taxon>Gammaproteobacteria</taxon>
        <taxon>Enterobacterales</taxon>
        <taxon>Pectobacteriaceae</taxon>
        <taxon>Pectobacterium</taxon>
    </lineage>
</organism>
<feature type="transmembrane region" description="Helical" evidence="1">
    <location>
        <begin position="52"/>
        <end position="73"/>
    </location>
</feature>
<dbReference type="Proteomes" id="UP000237274">
    <property type="component" value="Unassembled WGS sequence"/>
</dbReference>
<proteinExistence type="predicted"/>
<accession>A0ABD6VW28</accession>
<feature type="transmembrane region" description="Helical" evidence="1">
    <location>
        <begin position="122"/>
        <end position="140"/>
    </location>
</feature>
<evidence type="ECO:0000256" key="1">
    <source>
        <dbReference type="SAM" id="Phobius"/>
    </source>
</evidence>
<dbReference type="SUPFAM" id="SSF81665">
    <property type="entry name" value="Calcium ATPase, transmembrane domain M"/>
    <property type="match status" value="1"/>
</dbReference>
<sequence>MILWIRKRWQETKHWGRASIEFMITIVASFLPVFLGAVVTTCWSEKGLVASFISNFSYGEVFLYTSAFLAPYAHKKLRKKEPLPSVIIGVIAILSFVIGALAFSFVRMEDVLSKKMNIPPDAITYVGIAIVISTIIVWYYSVWADHSIRINASLINKKQQDDLGDRFDSLMGNSKI</sequence>
<dbReference type="InterPro" id="IPR023298">
    <property type="entry name" value="ATPase_P-typ_TM_dom_sf"/>
</dbReference>
<keyword evidence="1" id="KW-1133">Transmembrane helix</keyword>
<dbReference type="AlphaFoldDB" id="A0ABD6VW28"/>
<dbReference type="GO" id="GO:0022857">
    <property type="term" value="F:transmembrane transporter activity"/>
    <property type="evidence" value="ECO:0007669"/>
    <property type="project" value="UniProtKB-ARBA"/>
</dbReference>
<keyword evidence="1" id="KW-0472">Membrane</keyword>
<reference evidence="2 3" key="1">
    <citation type="submission" date="2017-01" db="EMBL/GenBank/DDBJ databases">
        <title>Comparative Genomics of 38 Pectobacterium strains comprising three species revealed the characteristics of Pectobacterium carotovorum.</title>
        <authorList>
            <person name="Xie H."/>
            <person name="Ma Y."/>
            <person name="Li X."/>
        </authorList>
    </citation>
    <scope>NUCLEOTIDE SEQUENCE [LARGE SCALE GENOMIC DNA]</scope>
    <source>
        <strain evidence="2 3">Q142</strain>
    </source>
</reference>
<dbReference type="EMBL" id="MTAO01000001">
    <property type="protein sequence ID" value="POE28930.1"/>
    <property type="molecule type" value="Genomic_DNA"/>
</dbReference>